<proteinExistence type="predicted"/>
<evidence type="ECO:0008006" key="3">
    <source>
        <dbReference type="Google" id="ProtNLM"/>
    </source>
</evidence>
<reference evidence="1 2" key="1">
    <citation type="submission" date="2022-11" db="EMBL/GenBank/DDBJ databases">
        <title>Anaerobic phenanthrene biodegradation by a DNRA strain PheN6.</title>
        <authorList>
            <person name="Zhang Z."/>
        </authorList>
    </citation>
    <scope>NUCLEOTIDE SEQUENCE [LARGE SCALE GENOMIC DNA]</scope>
    <source>
        <strain evidence="1 2">PheN6</strain>
    </source>
</reference>
<organism evidence="1 2">
    <name type="scientific">Intrasporangium calvum</name>
    <dbReference type="NCBI Taxonomy" id="53358"/>
    <lineage>
        <taxon>Bacteria</taxon>
        <taxon>Bacillati</taxon>
        <taxon>Actinomycetota</taxon>
        <taxon>Actinomycetes</taxon>
        <taxon>Micrococcales</taxon>
        <taxon>Intrasporangiaceae</taxon>
        <taxon>Intrasporangium</taxon>
    </lineage>
</organism>
<dbReference type="RefSeq" id="WP_272461611.1">
    <property type="nucleotide sequence ID" value="NZ_JAPFQL010000023.1"/>
</dbReference>
<protein>
    <recommendedName>
        <fullName evidence="3">IS110 family transposase</fullName>
    </recommendedName>
</protein>
<dbReference type="EMBL" id="JAPFQL010000023">
    <property type="protein sequence ID" value="MDC5697039.1"/>
    <property type="molecule type" value="Genomic_DNA"/>
</dbReference>
<sequence>MEEQPASRVAIGMDPHKRSVTIEVMRHDESVATGGRFDTNEAGYDAMLEQARAWPERV</sequence>
<name>A0ABT5GFR2_9MICO</name>
<accession>A0ABT5GFR2</accession>
<evidence type="ECO:0000313" key="2">
    <source>
        <dbReference type="Proteomes" id="UP001150259"/>
    </source>
</evidence>
<gene>
    <name evidence="1" type="ORF">OO014_07185</name>
</gene>
<dbReference type="Proteomes" id="UP001150259">
    <property type="component" value="Unassembled WGS sequence"/>
</dbReference>
<evidence type="ECO:0000313" key="1">
    <source>
        <dbReference type="EMBL" id="MDC5697039.1"/>
    </source>
</evidence>
<comment type="caution">
    <text evidence="1">The sequence shown here is derived from an EMBL/GenBank/DDBJ whole genome shotgun (WGS) entry which is preliminary data.</text>
</comment>
<keyword evidence="2" id="KW-1185">Reference proteome</keyword>